<reference evidence="1 2" key="1">
    <citation type="submission" date="2016-03" db="EMBL/GenBank/DDBJ databases">
        <authorList>
            <person name="Ploux O."/>
        </authorList>
    </citation>
    <scope>NUCLEOTIDE SEQUENCE [LARGE SCALE GENOMIC DNA]</scope>
    <source>
        <strain evidence="1 2">BER2</strain>
    </source>
</reference>
<dbReference type="Pfam" id="PF02566">
    <property type="entry name" value="OsmC"/>
    <property type="match status" value="1"/>
</dbReference>
<dbReference type="Proteomes" id="UP000075391">
    <property type="component" value="Unassembled WGS sequence"/>
</dbReference>
<proteinExistence type="predicted"/>
<evidence type="ECO:0000313" key="1">
    <source>
        <dbReference type="EMBL" id="KYG61023.1"/>
    </source>
</evidence>
<dbReference type="InterPro" id="IPR036102">
    <property type="entry name" value="OsmC/Ohrsf"/>
</dbReference>
<comment type="caution">
    <text evidence="1">The sequence shown here is derived from an EMBL/GenBank/DDBJ whole genome shotgun (WGS) entry which is preliminary data.</text>
</comment>
<dbReference type="PANTHER" id="PTHR39624">
    <property type="entry name" value="PROTEIN INVOLVED IN RIMO-MEDIATED BETA-METHYLTHIOLATION OF RIBOSOMAL PROTEIN S12 YCAO"/>
    <property type="match status" value="1"/>
</dbReference>
<protein>
    <recommendedName>
        <fullName evidence="3">Osmotically inducible protein OsmC</fullName>
    </recommendedName>
</protein>
<dbReference type="InterPro" id="IPR015946">
    <property type="entry name" value="KH_dom-like_a/b"/>
</dbReference>
<gene>
    <name evidence="1" type="ORF">AZI85_08665</name>
</gene>
<dbReference type="SUPFAM" id="SSF82784">
    <property type="entry name" value="OsmC-like"/>
    <property type="match status" value="1"/>
</dbReference>
<dbReference type="AlphaFoldDB" id="A0A150WDI1"/>
<dbReference type="PANTHER" id="PTHR39624:SF2">
    <property type="entry name" value="OSMC-LIKE PROTEIN"/>
    <property type="match status" value="1"/>
</dbReference>
<dbReference type="InterPro" id="IPR003718">
    <property type="entry name" value="OsmC/Ohr_fam"/>
</dbReference>
<dbReference type="OrthoDB" id="9789573at2"/>
<evidence type="ECO:0000313" key="2">
    <source>
        <dbReference type="Proteomes" id="UP000075391"/>
    </source>
</evidence>
<dbReference type="RefSeq" id="WP_063244402.1">
    <property type="nucleotide sequence ID" value="NZ_LUKF01000017.1"/>
</dbReference>
<dbReference type="Gene3D" id="3.30.300.20">
    <property type="match status" value="1"/>
</dbReference>
<evidence type="ECO:0008006" key="3">
    <source>
        <dbReference type="Google" id="ProtNLM"/>
    </source>
</evidence>
<name>A0A150WDI1_BDEBC</name>
<dbReference type="EMBL" id="LUKF01000017">
    <property type="protein sequence ID" value="KYG61023.1"/>
    <property type="molecule type" value="Genomic_DNA"/>
</dbReference>
<accession>A0A150WDI1</accession>
<sequence length="126" mass="13981">MVKAQRKSDTMVAELKVRNHDFVAGLVEKLGGRDEGPNPHEYVEAALAACTVLTAQMYAARKGIPLESTDVVVKIISEGEETQISRQISYRGDLTQEQRDRLSDILERCPIHNLLESKITISTTVS</sequence>
<organism evidence="1 2">
    <name type="scientific">Bdellovibrio bacteriovorus</name>
    <dbReference type="NCBI Taxonomy" id="959"/>
    <lineage>
        <taxon>Bacteria</taxon>
        <taxon>Pseudomonadati</taxon>
        <taxon>Bdellovibrionota</taxon>
        <taxon>Bdellovibrionia</taxon>
        <taxon>Bdellovibrionales</taxon>
        <taxon>Pseudobdellovibrionaceae</taxon>
        <taxon>Bdellovibrio</taxon>
    </lineage>
</organism>